<dbReference type="AlphaFoldDB" id="A0A3M7SCX6"/>
<dbReference type="Proteomes" id="UP000276133">
    <property type="component" value="Unassembled WGS sequence"/>
</dbReference>
<protein>
    <submittedName>
        <fullName evidence="1">Uncharacterized protein</fullName>
    </submittedName>
</protein>
<name>A0A3M7SCX6_BRAPC</name>
<dbReference type="EMBL" id="REGN01001625">
    <property type="protein sequence ID" value="RNA33507.1"/>
    <property type="molecule type" value="Genomic_DNA"/>
</dbReference>
<reference evidence="1 2" key="1">
    <citation type="journal article" date="2018" name="Sci. Rep.">
        <title>Genomic signatures of local adaptation to the degree of environmental predictability in rotifers.</title>
        <authorList>
            <person name="Franch-Gras L."/>
            <person name="Hahn C."/>
            <person name="Garcia-Roger E.M."/>
            <person name="Carmona M.J."/>
            <person name="Serra M."/>
            <person name="Gomez A."/>
        </authorList>
    </citation>
    <scope>NUCLEOTIDE SEQUENCE [LARGE SCALE GENOMIC DNA]</scope>
    <source>
        <strain evidence="1">HYR1</strain>
    </source>
</reference>
<keyword evidence="2" id="KW-1185">Reference proteome</keyword>
<dbReference type="OrthoDB" id="10532013at2759"/>
<evidence type="ECO:0000313" key="1">
    <source>
        <dbReference type="EMBL" id="RNA33507.1"/>
    </source>
</evidence>
<sequence>MNNKNNTSLALERPRLLVDRFISSAQEGNVRQHDEPRILNLNISKQPLVKPKIRVPFVRSPAKDSLRERKIKEWAFKKVDLKELLKSKEFESKNEIQDKKNEIVFDEDEISGLPMKKIDLSELVDTEADDEFYRQHRNSGMYKNRADAQKNILFKLLDKRLLDISKDRFKKINHVDYQKKIFIKKQLLKSKSLPGLNCAALETFNPHQFDQLQDMETALSILRKKEKASRTKSSAKNLNFANSSYLLPRSREKSTIQLNEIEDFEPDDSDKMSVNNQNAVLNFSKPGVLKKLKSINQLSFDSNINDKLNESLVINNNLTAFEIDDTLNQSHRASTFHGRESIKPGSIYRFPSKTSARNSRAFTNEEGIRSIKVPIMDHRTKGCK</sequence>
<accession>A0A3M7SCX6</accession>
<gene>
    <name evidence="1" type="ORF">BpHYR1_008333</name>
</gene>
<proteinExistence type="predicted"/>
<evidence type="ECO:0000313" key="2">
    <source>
        <dbReference type="Proteomes" id="UP000276133"/>
    </source>
</evidence>
<organism evidence="1 2">
    <name type="scientific">Brachionus plicatilis</name>
    <name type="common">Marine rotifer</name>
    <name type="synonym">Brachionus muelleri</name>
    <dbReference type="NCBI Taxonomy" id="10195"/>
    <lineage>
        <taxon>Eukaryota</taxon>
        <taxon>Metazoa</taxon>
        <taxon>Spiralia</taxon>
        <taxon>Gnathifera</taxon>
        <taxon>Rotifera</taxon>
        <taxon>Eurotatoria</taxon>
        <taxon>Monogononta</taxon>
        <taxon>Pseudotrocha</taxon>
        <taxon>Ploima</taxon>
        <taxon>Brachionidae</taxon>
        <taxon>Brachionus</taxon>
    </lineage>
</organism>
<comment type="caution">
    <text evidence="1">The sequence shown here is derived from an EMBL/GenBank/DDBJ whole genome shotgun (WGS) entry which is preliminary data.</text>
</comment>